<dbReference type="PANTHER" id="PTHR37804">
    <property type="entry name" value="CDAA REGULATORY PROTEIN CDAR"/>
    <property type="match status" value="1"/>
</dbReference>
<feature type="compositionally biased region" description="Low complexity" evidence="1">
    <location>
        <begin position="447"/>
        <end position="458"/>
    </location>
</feature>
<dbReference type="CDD" id="cd20206">
    <property type="entry name" value="YbbR"/>
    <property type="match status" value="1"/>
</dbReference>
<reference evidence="2 3" key="1">
    <citation type="submission" date="2020-01" db="EMBL/GenBank/DDBJ databases">
        <title>Paenibacillus soybeanensis sp. nov. isolated from the nodules of soybean (Glycine max(L.) Merr).</title>
        <authorList>
            <person name="Wang H."/>
        </authorList>
    </citation>
    <scope>NUCLEOTIDE SEQUENCE [LARGE SCALE GENOMIC DNA]</scope>
    <source>
        <strain evidence="2 3">DSM 23054</strain>
    </source>
</reference>
<feature type="compositionally biased region" description="Polar residues" evidence="1">
    <location>
        <begin position="486"/>
        <end position="497"/>
    </location>
</feature>
<protein>
    <recommendedName>
        <fullName evidence="4">YbbR domain-containing protein</fullName>
    </recommendedName>
</protein>
<name>A0A7X4YXH2_9BACL</name>
<organism evidence="2 3">
    <name type="scientific">Paenibacillus sacheonensis</name>
    <dbReference type="NCBI Taxonomy" id="742054"/>
    <lineage>
        <taxon>Bacteria</taxon>
        <taxon>Bacillati</taxon>
        <taxon>Bacillota</taxon>
        <taxon>Bacilli</taxon>
        <taxon>Bacillales</taxon>
        <taxon>Paenibacillaceae</taxon>
        <taxon>Paenibacillus</taxon>
    </lineage>
</organism>
<proteinExistence type="predicted"/>
<keyword evidence="3" id="KW-1185">Reference proteome</keyword>
<dbReference type="EMBL" id="JAAAMU010000031">
    <property type="protein sequence ID" value="NBC73386.1"/>
    <property type="molecule type" value="Genomic_DNA"/>
</dbReference>
<dbReference type="InterPro" id="IPR053154">
    <property type="entry name" value="c-di-AMP_regulator"/>
</dbReference>
<dbReference type="PANTHER" id="PTHR37804:SF1">
    <property type="entry name" value="CDAA REGULATORY PROTEIN CDAR"/>
    <property type="match status" value="1"/>
</dbReference>
<sequence length="497" mass="52349">MDKWLNHPTALKIISLLIGILMWAVVHFDSEETPNTVSTLTETRDIDGVQIKPIGMDDKNYALRLLDPEVVHLTVRGSRSDLLIASHNNDYQVTVDLSKASEGRMVLPVKVNLPRGLELIEAQPSNVTVVLERLLTKEFEVQINAEGTPGKGYKLGQPLVKPNGRVHVTLPEDEMNEVAFVGATVSVDGEEETVSDKKLKLTALDKNGNELTDAIISPNVVEVEIPITKPFKKLPLQVSFKGSLPQGLAVASFKQSVDAITIYGPQDVLDKYDFYDGLTIDLSQVKQSGTMELNVEPGKDIATVDPATVTFDFTIVSAETKVLPKLPVTMIGLSEGLKAQIALPEDGRVDASISGAPNMLAQIGTKDVQLVADLSGLGPGSHVVPLAMHVPRFIDQAAGASLSITVTITDGTAPATTDTPDGSLPANGQTDTEPDADSGAVTGGSTNGSNSGNNPSGTAGTGTGAGSNAGAEQKPGNEGVDESPDTTKNNQPVNGNQ</sequence>
<evidence type="ECO:0000256" key="1">
    <source>
        <dbReference type="SAM" id="MobiDB-lite"/>
    </source>
</evidence>
<evidence type="ECO:0000313" key="3">
    <source>
        <dbReference type="Proteomes" id="UP000558113"/>
    </source>
</evidence>
<evidence type="ECO:0000313" key="2">
    <source>
        <dbReference type="EMBL" id="NBC73386.1"/>
    </source>
</evidence>
<dbReference type="Proteomes" id="UP000558113">
    <property type="component" value="Unassembled WGS sequence"/>
</dbReference>
<dbReference type="RefSeq" id="WP_161705324.1">
    <property type="nucleotide sequence ID" value="NZ_JAAAMU010000031.1"/>
</dbReference>
<comment type="caution">
    <text evidence="2">The sequence shown here is derived from an EMBL/GenBank/DDBJ whole genome shotgun (WGS) entry which is preliminary data.</text>
</comment>
<dbReference type="AlphaFoldDB" id="A0A7X4YXH2"/>
<dbReference type="OrthoDB" id="1013291at2"/>
<dbReference type="Gene3D" id="2.170.120.40">
    <property type="entry name" value="YbbR-like domain"/>
    <property type="match status" value="2"/>
</dbReference>
<dbReference type="Gene3D" id="2.170.120.30">
    <property type="match status" value="2"/>
</dbReference>
<dbReference type="Pfam" id="PF07949">
    <property type="entry name" value="YbbR"/>
    <property type="match status" value="3"/>
</dbReference>
<dbReference type="InterPro" id="IPR012505">
    <property type="entry name" value="YbbR"/>
</dbReference>
<feature type="compositionally biased region" description="Low complexity" evidence="1">
    <location>
        <begin position="411"/>
        <end position="422"/>
    </location>
</feature>
<evidence type="ECO:0008006" key="4">
    <source>
        <dbReference type="Google" id="ProtNLM"/>
    </source>
</evidence>
<feature type="region of interest" description="Disordered" evidence="1">
    <location>
        <begin position="411"/>
        <end position="497"/>
    </location>
</feature>
<accession>A0A7X4YXH2</accession>
<gene>
    <name evidence="2" type="ORF">GT003_30875</name>
</gene>